<keyword evidence="3" id="KW-1185">Reference proteome</keyword>
<dbReference type="EMBL" id="CP130318">
    <property type="protein sequence ID" value="WNQ09912.1"/>
    <property type="molecule type" value="Genomic_DNA"/>
</dbReference>
<sequence length="87" mass="10161">MERAVRSVVTSPVKSRAWRVIRKDFAKNKYLYLLSIAGILYYLIFKYIPIYGGRRSPGIGIFRICSLFIPVPESVRPRHRSLPPRPR</sequence>
<dbReference type="Proteomes" id="UP001305702">
    <property type="component" value="Chromosome"/>
</dbReference>
<name>A0AA96RDL8_9BACL</name>
<dbReference type="RefSeq" id="WP_315603686.1">
    <property type="nucleotide sequence ID" value="NZ_CP130318.1"/>
</dbReference>
<accession>A0AA96RDL8</accession>
<reference evidence="2 3" key="1">
    <citation type="submission" date="2022-02" db="EMBL/GenBank/DDBJ databases">
        <title>Paenibacillus sp. MBLB1776 Whole Genome Shotgun Sequencing.</title>
        <authorList>
            <person name="Hwang C.Y."/>
            <person name="Cho E.-S."/>
            <person name="Seo M.-J."/>
        </authorList>
    </citation>
    <scope>NUCLEOTIDE SEQUENCE [LARGE SCALE GENOMIC DNA]</scope>
    <source>
        <strain evidence="2 3">MBLB1776</strain>
    </source>
</reference>
<proteinExistence type="predicted"/>
<feature type="transmembrane region" description="Helical" evidence="1">
    <location>
        <begin position="30"/>
        <end position="48"/>
    </location>
</feature>
<protein>
    <submittedName>
        <fullName evidence="2">Uncharacterized protein</fullName>
    </submittedName>
</protein>
<gene>
    <name evidence="2" type="ORF">MJA45_20140</name>
</gene>
<keyword evidence="1" id="KW-0812">Transmembrane</keyword>
<evidence type="ECO:0000313" key="3">
    <source>
        <dbReference type="Proteomes" id="UP001305702"/>
    </source>
</evidence>
<evidence type="ECO:0000256" key="1">
    <source>
        <dbReference type="SAM" id="Phobius"/>
    </source>
</evidence>
<keyword evidence="1" id="KW-1133">Transmembrane helix</keyword>
<keyword evidence="1" id="KW-0472">Membrane</keyword>
<organism evidence="2 3">
    <name type="scientific">Paenibacillus aurantius</name>
    <dbReference type="NCBI Taxonomy" id="2918900"/>
    <lineage>
        <taxon>Bacteria</taxon>
        <taxon>Bacillati</taxon>
        <taxon>Bacillota</taxon>
        <taxon>Bacilli</taxon>
        <taxon>Bacillales</taxon>
        <taxon>Paenibacillaceae</taxon>
        <taxon>Paenibacillus</taxon>
    </lineage>
</organism>
<evidence type="ECO:0000313" key="2">
    <source>
        <dbReference type="EMBL" id="WNQ09912.1"/>
    </source>
</evidence>
<dbReference type="KEGG" id="paun:MJA45_20140"/>
<dbReference type="AlphaFoldDB" id="A0AA96RDL8"/>